<dbReference type="GO" id="GO:0005737">
    <property type="term" value="C:cytoplasm"/>
    <property type="evidence" value="ECO:0007669"/>
    <property type="project" value="TreeGrafter"/>
</dbReference>
<evidence type="ECO:0000256" key="1">
    <source>
        <dbReference type="ARBA" id="ARBA00008675"/>
    </source>
</evidence>
<keyword evidence="4" id="KW-0067">ATP-binding</keyword>
<dbReference type="Gene3D" id="1.10.8.60">
    <property type="match status" value="1"/>
</dbReference>
<dbReference type="PROSITE" id="PS51903">
    <property type="entry name" value="CLP_R"/>
    <property type="match status" value="1"/>
</dbReference>
<dbReference type="GO" id="GO:0016887">
    <property type="term" value="F:ATP hydrolysis activity"/>
    <property type="evidence" value="ECO:0007669"/>
    <property type="project" value="InterPro"/>
</dbReference>
<dbReference type="GO" id="GO:0034605">
    <property type="term" value="P:cellular response to heat"/>
    <property type="evidence" value="ECO:0007669"/>
    <property type="project" value="TreeGrafter"/>
</dbReference>
<dbReference type="InterPro" id="IPR036628">
    <property type="entry name" value="Clp_N_dom_sf"/>
</dbReference>
<dbReference type="InterPro" id="IPR004176">
    <property type="entry name" value="Clp_R_N"/>
</dbReference>
<dbReference type="Gene3D" id="3.40.50.300">
    <property type="entry name" value="P-loop containing nucleotide triphosphate hydrolases"/>
    <property type="match status" value="3"/>
</dbReference>
<comment type="similarity">
    <text evidence="1">Belongs to the ClpA/ClpB family.</text>
</comment>
<dbReference type="Pfam" id="PF17871">
    <property type="entry name" value="AAA_lid_9"/>
    <property type="match status" value="1"/>
</dbReference>
<feature type="coiled-coil region" evidence="6">
    <location>
        <begin position="430"/>
        <end position="491"/>
    </location>
</feature>
<keyword evidence="6" id="KW-0175">Coiled coil</keyword>
<dbReference type="InterPro" id="IPR028299">
    <property type="entry name" value="ClpA/B_CS2"/>
</dbReference>
<reference evidence="8" key="1">
    <citation type="submission" date="2016-10" db="EMBL/GenBank/DDBJ databases">
        <authorList>
            <person name="de Groot N.N."/>
        </authorList>
    </citation>
    <scope>NUCLEOTIDE SEQUENCE</scope>
</reference>
<dbReference type="InterPro" id="IPR001270">
    <property type="entry name" value="ClpA/B"/>
</dbReference>
<evidence type="ECO:0000256" key="2">
    <source>
        <dbReference type="ARBA" id="ARBA00022737"/>
    </source>
</evidence>
<name>A0A1W1EIX4_9ZZZZ</name>
<dbReference type="InterPro" id="IPR041546">
    <property type="entry name" value="ClpA/ClpB_AAA_lid"/>
</dbReference>
<dbReference type="InterPro" id="IPR027417">
    <property type="entry name" value="P-loop_NTPase"/>
</dbReference>
<dbReference type="CDD" id="cd00009">
    <property type="entry name" value="AAA"/>
    <property type="match status" value="1"/>
</dbReference>
<evidence type="ECO:0000256" key="4">
    <source>
        <dbReference type="ARBA" id="ARBA00022840"/>
    </source>
</evidence>
<dbReference type="SUPFAM" id="SSF52540">
    <property type="entry name" value="P-loop containing nucleoside triphosphate hydrolases"/>
    <property type="match status" value="2"/>
</dbReference>
<dbReference type="EMBL" id="FRYL01000021">
    <property type="protein sequence ID" value="SHO80813.1"/>
    <property type="molecule type" value="Genomic_DNA"/>
</dbReference>
<evidence type="ECO:0000256" key="6">
    <source>
        <dbReference type="SAM" id="Coils"/>
    </source>
</evidence>
<keyword evidence="3" id="KW-0547">Nucleotide-binding</keyword>
<gene>
    <name evidence="8" type="ORF">MNB_SV-15-462</name>
</gene>
<dbReference type="FunFam" id="3.40.50.300:FF:000120">
    <property type="entry name" value="ATP-dependent chaperone ClpB"/>
    <property type="match status" value="1"/>
</dbReference>
<dbReference type="PANTHER" id="PTHR11638">
    <property type="entry name" value="ATP-DEPENDENT CLP PROTEASE"/>
    <property type="match status" value="1"/>
</dbReference>
<evidence type="ECO:0000313" key="8">
    <source>
        <dbReference type="EMBL" id="SHO80813.1"/>
    </source>
</evidence>
<dbReference type="FunFam" id="3.40.50.300:FF:000010">
    <property type="entry name" value="Chaperone clpB 1, putative"/>
    <property type="match status" value="1"/>
</dbReference>
<evidence type="ECO:0000256" key="3">
    <source>
        <dbReference type="ARBA" id="ARBA00022741"/>
    </source>
</evidence>
<dbReference type="Pfam" id="PF02861">
    <property type="entry name" value="Clp_N"/>
    <property type="match status" value="1"/>
</dbReference>
<keyword evidence="2" id="KW-0677">Repeat</keyword>
<dbReference type="SUPFAM" id="SSF81923">
    <property type="entry name" value="Double Clp-N motif"/>
    <property type="match status" value="1"/>
</dbReference>
<dbReference type="InterPro" id="IPR019489">
    <property type="entry name" value="Clp_ATPase_C"/>
</dbReference>
<sequence length="857" mass="95961">MSILEKLTNQMRDSIESALSLALHNKNQEVQPLHLIWGLLSNSQSILNQVLNKMNIDKSAIELETKSLVSKFPTVSSVTKENIKLSHNLVKSLELGEGVMSANGDKFLAVDSWLIANSTESFFVEVFKKYLDISEFRKSLEAIRGGKSIDSESGDDTLEALEKYGIDLNQKAIDGELDPVIGRDEEIQRVMQILIRKTKNNPILIGEPGTGKTAIVEGLAHMIINKDVPLSLQNKRVISLDMSRLIAGAKYRGEFEDRLKAVVDEVKSRDNIILFIDEIHTIVGAGASEGSMDAANILKPALARGELRTIGATTLKEYRKYFEKDTALQRRFQPVKVDEPSINEALQILRGLKSRLEAHHNVTITDSALVASAKLSDRYITDRFLPDKAIDLIDEASAELKMQIESEPKELSITKRAITTLEVEKSALMMEEGDKNAQRLEALEEELANLQEKKVTLTNQFENEKKVFDDIASLKSEIESLKNLALTAQRDGDFSKSAEIEYGQIPTKIAQIEELEKKWQEMLKGGTLLKNSVDEDMIASIVSRWTGIEVNKMLQSQKDKILNIENILKKSVVGQDQALKAISRAIKRNKAGLSDTNRPIGSFIFLGSTGVGKTQVAKSLAKFLFDSEDALIRIDMSEYMEKHTASRLVGAPPGYVGYDEGGQLTEAVRRKPYSVILFDEIEKAHLDVFNTLLQVLDDGRLTDNKGVTVDFKNTIIIMTSNIASDKIMEIEDLEEREKIVNNELKNYFKPEFLNRLDDIVIFNPLELDAITNIVDILFKSIQDKLEARDINITLTQNAKEYIAKKGFDPVYGARPLKRALYEEVEDRLADLILEDKVVEGSSVEFDVIDGEVVVNVN</sequence>
<keyword evidence="5" id="KW-0143">Chaperone</keyword>
<organism evidence="8">
    <name type="scientific">hydrothermal vent metagenome</name>
    <dbReference type="NCBI Taxonomy" id="652676"/>
    <lineage>
        <taxon>unclassified sequences</taxon>
        <taxon>metagenomes</taxon>
        <taxon>ecological metagenomes</taxon>
    </lineage>
</organism>
<dbReference type="Pfam" id="PF10431">
    <property type="entry name" value="ClpB_D2-small"/>
    <property type="match status" value="1"/>
</dbReference>
<evidence type="ECO:0000256" key="5">
    <source>
        <dbReference type="ARBA" id="ARBA00023186"/>
    </source>
</evidence>
<dbReference type="AlphaFoldDB" id="A0A1W1EIX4"/>
<dbReference type="CDD" id="cd19499">
    <property type="entry name" value="RecA-like_ClpB_Hsp104-like"/>
    <property type="match status" value="1"/>
</dbReference>
<dbReference type="InterPro" id="IPR003959">
    <property type="entry name" value="ATPase_AAA_core"/>
</dbReference>
<protein>
    <submittedName>
        <fullName evidence="8">ClpB protein</fullName>
    </submittedName>
</protein>
<dbReference type="PROSITE" id="PS00870">
    <property type="entry name" value="CLPAB_1"/>
    <property type="match status" value="1"/>
</dbReference>
<dbReference type="PRINTS" id="PR00300">
    <property type="entry name" value="CLPPROTEASEA"/>
</dbReference>
<dbReference type="SMART" id="SM01086">
    <property type="entry name" value="ClpB_D2-small"/>
    <property type="match status" value="1"/>
</dbReference>
<accession>A0A1W1EIX4</accession>
<dbReference type="PANTHER" id="PTHR11638:SF18">
    <property type="entry name" value="HEAT SHOCK PROTEIN 104"/>
    <property type="match status" value="1"/>
</dbReference>
<proteinExistence type="inferred from homology"/>
<dbReference type="PROSITE" id="PS00871">
    <property type="entry name" value="CLPAB_2"/>
    <property type="match status" value="1"/>
</dbReference>
<feature type="domain" description="Clp R" evidence="7">
    <location>
        <begin position="4"/>
        <end position="146"/>
    </location>
</feature>
<dbReference type="FunFam" id="3.40.50.300:FF:000025">
    <property type="entry name" value="ATP-dependent Clp protease subunit"/>
    <property type="match status" value="1"/>
</dbReference>
<dbReference type="InterPro" id="IPR050130">
    <property type="entry name" value="ClpA_ClpB"/>
</dbReference>
<dbReference type="GO" id="GO:0005524">
    <property type="term" value="F:ATP binding"/>
    <property type="evidence" value="ECO:0007669"/>
    <property type="project" value="UniProtKB-KW"/>
</dbReference>
<dbReference type="InterPro" id="IPR018368">
    <property type="entry name" value="ClpA/B_CS1"/>
</dbReference>
<dbReference type="Gene3D" id="1.10.1780.10">
    <property type="entry name" value="Clp, N-terminal domain"/>
    <property type="match status" value="1"/>
</dbReference>
<dbReference type="InterPro" id="IPR003593">
    <property type="entry name" value="AAA+_ATPase"/>
</dbReference>
<dbReference type="SMART" id="SM00382">
    <property type="entry name" value="AAA"/>
    <property type="match status" value="2"/>
</dbReference>
<dbReference type="Pfam" id="PF00004">
    <property type="entry name" value="AAA"/>
    <property type="match status" value="1"/>
</dbReference>
<evidence type="ECO:0000259" key="7">
    <source>
        <dbReference type="PROSITE" id="PS51903"/>
    </source>
</evidence>
<dbReference type="Pfam" id="PF07724">
    <property type="entry name" value="AAA_2"/>
    <property type="match status" value="1"/>
</dbReference>